<dbReference type="Pfam" id="PF00583">
    <property type="entry name" value="Acetyltransf_1"/>
    <property type="match status" value="1"/>
</dbReference>
<accession>A0A1W6ZVN6</accession>
<dbReference type="PANTHER" id="PTHR43305">
    <property type="entry name" value="FAMILY N-ACETYLTRANSFERASE, PUTATIVE (AFU_ORTHOLOGUE AFUA_2G01380)-RELATED"/>
    <property type="match status" value="1"/>
</dbReference>
<name>A0A1W6ZVN6_9HYPH</name>
<dbReference type="RefSeq" id="WP_086089593.1">
    <property type="nucleotide sequence ID" value="NZ_CP021112.1"/>
</dbReference>
<dbReference type="STRING" id="1235591.CAK95_20445"/>
<dbReference type="InterPro" id="IPR016181">
    <property type="entry name" value="Acyl_CoA_acyltransferase"/>
</dbReference>
<sequence>MKIELAITQADFLQARALFEEYASSLNVDLGFQGIESEFATLPGKYALPSGAIFLALDDEGPTVGTVAIRPFERPGACEMKRLYVRPKGRGMGAGKALAKAAIAFAETAGYAEILLDSLPSMTAAARLYERLGFRETEPYWDNILPGVRYFSLTLSAHAPR</sequence>
<evidence type="ECO:0000313" key="2">
    <source>
        <dbReference type="Proteomes" id="UP000194137"/>
    </source>
</evidence>
<dbReference type="KEGG" id="psin:CAK95_20445"/>
<protein>
    <submittedName>
        <fullName evidence="1">Uncharacterized protein</fullName>
    </submittedName>
</protein>
<dbReference type="InterPro" id="IPR052777">
    <property type="entry name" value="Acetyltransferase_Enz"/>
</dbReference>
<dbReference type="EMBL" id="CP021112">
    <property type="protein sequence ID" value="ARQ01201.1"/>
    <property type="molecule type" value="Genomic_DNA"/>
</dbReference>
<dbReference type="InterPro" id="IPR000182">
    <property type="entry name" value="GNAT_dom"/>
</dbReference>
<dbReference type="Gene3D" id="3.40.630.30">
    <property type="match status" value="1"/>
</dbReference>
<dbReference type="OrthoDB" id="2436196at2"/>
<dbReference type="PANTHER" id="PTHR43305:SF1">
    <property type="entry name" value="FAMILY N-ACETYLTRANSFERASE, PUTATIVE (AFU_ORTHOLOGUE AFUA_2G01380)-RELATED"/>
    <property type="match status" value="1"/>
</dbReference>
<dbReference type="Proteomes" id="UP000194137">
    <property type="component" value="Chromosome"/>
</dbReference>
<gene>
    <name evidence="1" type="ORF">CAK95_20445</name>
</gene>
<keyword evidence="2" id="KW-1185">Reference proteome</keyword>
<proteinExistence type="predicted"/>
<organism evidence="1 2">
    <name type="scientific">Pseudorhodoplanes sinuspersici</name>
    <dbReference type="NCBI Taxonomy" id="1235591"/>
    <lineage>
        <taxon>Bacteria</taxon>
        <taxon>Pseudomonadati</taxon>
        <taxon>Pseudomonadota</taxon>
        <taxon>Alphaproteobacteria</taxon>
        <taxon>Hyphomicrobiales</taxon>
        <taxon>Pseudorhodoplanes</taxon>
    </lineage>
</organism>
<dbReference type="SUPFAM" id="SSF55729">
    <property type="entry name" value="Acyl-CoA N-acyltransferases (Nat)"/>
    <property type="match status" value="1"/>
</dbReference>
<dbReference type="GO" id="GO:0016747">
    <property type="term" value="F:acyltransferase activity, transferring groups other than amino-acyl groups"/>
    <property type="evidence" value="ECO:0007669"/>
    <property type="project" value="InterPro"/>
</dbReference>
<evidence type="ECO:0000313" key="1">
    <source>
        <dbReference type="EMBL" id="ARQ01201.1"/>
    </source>
</evidence>
<reference evidence="1 2" key="1">
    <citation type="submission" date="2017-05" db="EMBL/GenBank/DDBJ databases">
        <title>Full genome sequence of Pseudorhodoplanes sinuspersici.</title>
        <authorList>
            <person name="Dastgheib S.M.M."/>
            <person name="Shavandi M."/>
            <person name="Tirandaz H."/>
        </authorList>
    </citation>
    <scope>NUCLEOTIDE SEQUENCE [LARGE SCALE GENOMIC DNA]</scope>
    <source>
        <strain evidence="1 2">RIPI110</strain>
    </source>
</reference>
<dbReference type="AlphaFoldDB" id="A0A1W6ZVN6"/>
<dbReference type="PROSITE" id="PS51186">
    <property type="entry name" value="GNAT"/>
    <property type="match status" value="1"/>
</dbReference>